<dbReference type="PANTHER" id="PTHR32002">
    <property type="entry name" value="PROTEIN NLP8"/>
    <property type="match status" value="1"/>
</dbReference>
<dbReference type="InterPro" id="IPR045012">
    <property type="entry name" value="NLP"/>
</dbReference>
<protein>
    <submittedName>
        <fullName evidence="2">NIN-like protein</fullName>
    </submittedName>
</protein>
<dbReference type="OrthoDB" id="1698461at2759"/>
<proteinExistence type="predicted"/>
<dbReference type="Proteomes" id="UP000245207">
    <property type="component" value="Unassembled WGS sequence"/>
</dbReference>
<evidence type="ECO:0000313" key="2">
    <source>
        <dbReference type="EMBL" id="PWA63201.1"/>
    </source>
</evidence>
<name>A0A2U1MPJ4_ARTAN</name>
<dbReference type="EMBL" id="PKPP01004691">
    <property type="protein sequence ID" value="PWA63201.1"/>
    <property type="molecule type" value="Genomic_DNA"/>
</dbReference>
<feature type="domain" description="NLP1-9 GAF" evidence="1">
    <location>
        <begin position="11"/>
        <end position="158"/>
    </location>
</feature>
<dbReference type="GO" id="GO:0003700">
    <property type="term" value="F:DNA-binding transcription factor activity"/>
    <property type="evidence" value="ECO:0007669"/>
    <property type="project" value="InterPro"/>
</dbReference>
<evidence type="ECO:0000313" key="3">
    <source>
        <dbReference type="Proteomes" id="UP000245207"/>
    </source>
</evidence>
<dbReference type="STRING" id="35608.A0A2U1MPJ4"/>
<dbReference type="Pfam" id="PF22922">
    <property type="entry name" value="GAF_NLP"/>
    <property type="match status" value="1"/>
</dbReference>
<gene>
    <name evidence="2" type="ORF">CTI12_AA355030</name>
</gene>
<dbReference type="InterPro" id="IPR055081">
    <property type="entry name" value="NLP1-9_GAF"/>
</dbReference>
<organism evidence="2 3">
    <name type="scientific">Artemisia annua</name>
    <name type="common">Sweet wormwood</name>
    <dbReference type="NCBI Taxonomy" id="35608"/>
    <lineage>
        <taxon>Eukaryota</taxon>
        <taxon>Viridiplantae</taxon>
        <taxon>Streptophyta</taxon>
        <taxon>Embryophyta</taxon>
        <taxon>Tracheophyta</taxon>
        <taxon>Spermatophyta</taxon>
        <taxon>Magnoliopsida</taxon>
        <taxon>eudicotyledons</taxon>
        <taxon>Gunneridae</taxon>
        <taxon>Pentapetalae</taxon>
        <taxon>asterids</taxon>
        <taxon>campanulids</taxon>
        <taxon>Asterales</taxon>
        <taxon>Asteraceae</taxon>
        <taxon>Asteroideae</taxon>
        <taxon>Anthemideae</taxon>
        <taxon>Artemisiinae</taxon>
        <taxon>Artemisia</taxon>
    </lineage>
</organism>
<comment type="caution">
    <text evidence="2">The sequence shown here is derived from an EMBL/GenBank/DDBJ whole genome shotgun (WGS) entry which is preliminary data.</text>
</comment>
<reference evidence="2 3" key="1">
    <citation type="journal article" date="2018" name="Mol. Plant">
        <title>The genome of Artemisia annua provides insight into the evolution of Asteraceae family and artemisinin biosynthesis.</title>
        <authorList>
            <person name="Shen Q."/>
            <person name="Zhang L."/>
            <person name="Liao Z."/>
            <person name="Wang S."/>
            <person name="Yan T."/>
            <person name="Shi P."/>
            <person name="Liu M."/>
            <person name="Fu X."/>
            <person name="Pan Q."/>
            <person name="Wang Y."/>
            <person name="Lv Z."/>
            <person name="Lu X."/>
            <person name="Zhang F."/>
            <person name="Jiang W."/>
            <person name="Ma Y."/>
            <person name="Chen M."/>
            <person name="Hao X."/>
            <person name="Li L."/>
            <person name="Tang Y."/>
            <person name="Lv G."/>
            <person name="Zhou Y."/>
            <person name="Sun X."/>
            <person name="Brodelius P.E."/>
            <person name="Rose J.K.C."/>
            <person name="Tang K."/>
        </authorList>
    </citation>
    <scope>NUCLEOTIDE SEQUENCE [LARGE SCALE GENOMIC DNA]</scope>
    <source>
        <strain evidence="3">cv. Huhao1</strain>
        <tissue evidence="2">Leaf</tissue>
    </source>
</reference>
<keyword evidence="3" id="KW-1185">Reference proteome</keyword>
<evidence type="ECO:0000259" key="1">
    <source>
        <dbReference type="Pfam" id="PF22922"/>
    </source>
</evidence>
<accession>A0A2U1MPJ4</accession>
<dbReference type="PANTHER" id="PTHR32002:SF49">
    <property type="entry name" value="BILE ACID:SODIUM SYMPORTER_ARSENICAL RESISTANCE PROTEIN ACR3-RELATED"/>
    <property type="match status" value="1"/>
</dbReference>
<dbReference type="AlphaFoldDB" id="A0A2U1MPJ4"/>
<sequence>MKQSIGGLNYAKDEIEKALEIVCESHNLILAQVWFPFDKTHVVKLTDHYVFGTERYDVPSNNAKYCYICDMLPLKNGEGLVWKTLQTYEPHFCRDTSKMSGSGLLWQLSTLTKCSIFMICLRSIDTGDLDYVFEFLWPQSRNYFVMLQTLLSTLKGCLPIFKFASGAEIGDELHITDVENSTGTGIGFFKIFEENRLSLWKKEYHSRGSLSSGFAKAFFERNDGIIFG</sequence>